<feature type="chain" id="PRO_5023879826" description="Metal transporter" evidence="13">
    <location>
        <begin position="38"/>
        <end position="956"/>
    </location>
</feature>
<evidence type="ECO:0000256" key="10">
    <source>
        <dbReference type="PROSITE-ProRule" id="PRU01193"/>
    </source>
</evidence>
<comment type="subcellular location">
    <subcellularLocation>
        <location evidence="1 11">Cell membrane</location>
        <topology evidence="1 11">Multi-pass membrane protein</topology>
    </subcellularLocation>
</comment>
<evidence type="ECO:0000256" key="7">
    <source>
        <dbReference type="ARBA" id="ARBA00023065"/>
    </source>
</evidence>
<keyword evidence="7" id="KW-0406">Ion transport</keyword>
<evidence type="ECO:0000256" key="5">
    <source>
        <dbReference type="ARBA" id="ARBA00022692"/>
    </source>
</evidence>
<keyword evidence="3" id="KW-0813">Transport</keyword>
<evidence type="ECO:0000256" key="3">
    <source>
        <dbReference type="ARBA" id="ARBA00022448"/>
    </source>
</evidence>
<keyword evidence="5 10" id="KW-0812">Transmembrane</keyword>
<keyword evidence="8" id="KW-0129">CBS domain</keyword>
<evidence type="ECO:0000259" key="14">
    <source>
        <dbReference type="PROSITE" id="PS51846"/>
    </source>
</evidence>
<dbReference type="Gene3D" id="3.10.580.10">
    <property type="entry name" value="CBS-domain"/>
    <property type="match status" value="2"/>
</dbReference>
<evidence type="ECO:0000256" key="11">
    <source>
        <dbReference type="RuleBase" id="RU369091"/>
    </source>
</evidence>
<dbReference type="GO" id="GO:0005886">
    <property type="term" value="C:plasma membrane"/>
    <property type="evidence" value="ECO:0007669"/>
    <property type="project" value="UniProtKB-SubCell"/>
</dbReference>
<dbReference type="Proteomes" id="UP000327493">
    <property type="component" value="Chromosome 17"/>
</dbReference>
<reference evidence="15 16" key="1">
    <citation type="submission" date="2019-08" db="EMBL/GenBank/DDBJ databases">
        <title>A chromosome-level genome assembly, high-density linkage maps, and genome scans reveal the genomic architecture of hybrid incompatibilities underlying speciation via character displacement in darters (Percidae: Etheostominae).</title>
        <authorList>
            <person name="Moran R.L."/>
            <person name="Catchen J.M."/>
            <person name="Fuller R.C."/>
        </authorList>
    </citation>
    <scope>NUCLEOTIDE SEQUENCE [LARGE SCALE GENOMIC DNA]</scope>
    <source>
        <strain evidence="15">EspeVRDwgs_2016</strain>
        <tissue evidence="15">Muscle</tissue>
    </source>
</reference>
<keyword evidence="6 10" id="KW-1133">Transmembrane helix</keyword>
<dbReference type="Pfam" id="PF25511">
    <property type="entry name" value="Ig_CNNM4_N"/>
    <property type="match status" value="1"/>
</dbReference>
<feature type="compositionally biased region" description="Basic and acidic residues" evidence="12">
    <location>
        <begin position="856"/>
        <end position="867"/>
    </location>
</feature>
<keyword evidence="13" id="KW-0732">Signal</keyword>
<dbReference type="Pfam" id="PF01595">
    <property type="entry name" value="CNNM"/>
    <property type="match status" value="1"/>
</dbReference>
<feature type="compositionally biased region" description="Basic residues" evidence="12">
    <location>
        <begin position="925"/>
        <end position="938"/>
    </location>
</feature>
<feature type="domain" description="CNNM transmembrane" evidence="14">
    <location>
        <begin position="193"/>
        <end position="373"/>
    </location>
</feature>
<dbReference type="InterPro" id="IPR057492">
    <property type="entry name" value="Ig_CNNM1/2/4_N"/>
</dbReference>
<keyword evidence="16" id="KW-1185">Reference proteome</keyword>
<dbReference type="PANTHER" id="PTHR12064">
    <property type="entry name" value="METAL TRANSPORTER CNNM"/>
    <property type="match status" value="1"/>
</dbReference>
<dbReference type="SUPFAM" id="SSF54631">
    <property type="entry name" value="CBS-domain pair"/>
    <property type="match status" value="1"/>
</dbReference>
<accession>A0A5J5CQ07</accession>
<dbReference type="GO" id="GO:0022857">
    <property type="term" value="F:transmembrane transporter activity"/>
    <property type="evidence" value="ECO:0007669"/>
    <property type="project" value="UniProtKB-UniRule"/>
</dbReference>
<keyword evidence="4" id="KW-1003">Cell membrane</keyword>
<dbReference type="GO" id="GO:0010960">
    <property type="term" value="P:magnesium ion homeostasis"/>
    <property type="evidence" value="ECO:0007669"/>
    <property type="project" value="InterPro"/>
</dbReference>
<organism evidence="15 16">
    <name type="scientific">Etheostoma spectabile</name>
    <name type="common">orangethroat darter</name>
    <dbReference type="NCBI Taxonomy" id="54343"/>
    <lineage>
        <taxon>Eukaryota</taxon>
        <taxon>Metazoa</taxon>
        <taxon>Chordata</taxon>
        <taxon>Craniata</taxon>
        <taxon>Vertebrata</taxon>
        <taxon>Euteleostomi</taxon>
        <taxon>Actinopterygii</taxon>
        <taxon>Neopterygii</taxon>
        <taxon>Teleostei</taxon>
        <taxon>Neoteleostei</taxon>
        <taxon>Acanthomorphata</taxon>
        <taxon>Eupercaria</taxon>
        <taxon>Perciformes</taxon>
        <taxon>Percoidei</taxon>
        <taxon>Percidae</taxon>
        <taxon>Etheostomatinae</taxon>
        <taxon>Etheostoma</taxon>
    </lineage>
</organism>
<proteinExistence type="inferred from homology"/>
<evidence type="ECO:0000256" key="1">
    <source>
        <dbReference type="ARBA" id="ARBA00004651"/>
    </source>
</evidence>
<feature type="transmembrane region" description="Helical" evidence="11">
    <location>
        <begin position="282"/>
        <end position="301"/>
    </location>
</feature>
<feature type="region of interest" description="Disordered" evidence="12">
    <location>
        <begin position="793"/>
        <end position="825"/>
    </location>
</feature>
<comment type="similarity">
    <text evidence="2 11">Belongs to the ACDP family.</text>
</comment>
<evidence type="ECO:0000256" key="12">
    <source>
        <dbReference type="SAM" id="MobiDB-lite"/>
    </source>
</evidence>
<evidence type="ECO:0000256" key="9">
    <source>
        <dbReference type="ARBA" id="ARBA00023136"/>
    </source>
</evidence>
<evidence type="ECO:0000256" key="13">
    <source>
        <dbReference type="SAM" id="SignalP"/>
    </source>
</evidence>
<dbReference type="PANTHER" id="PTHR12064:SF80">
    <property type="entry name" value="METAL TRANSPORTER"/>
    <property type="match status" value="1"/>
</dbReference>
<feature type="region of interest" description="Disordered" evidence="12">
    <location>
        <begin position="104"/>
        <end position="128"/>
    </location>
</feature>
<dbReference type="CDD" id="cd04590">
    <property type="entry name" value="CBS_pair_CorC_HlyC_assoc"/>
    <property type="match status" value="1"/>
</dbReference>
<feature type="compositionally biased region" description="Low complexity" evidence="12">
    <location>
        <begin position="901"/>
        <end position="920"/>
    </location>
</feature>
<sequence>MMAADAADALCCILHPRRLSLLFLTVTLSSLPAPAAALLGVRPEDTQSGELSVQDGMLRTIEGTRFMLRVYYPTSPAAELPNSLNVSGRPDAASAAPWIAFVEEPGGDSGDTERRLRSKGNPCEEENARSSDIELLGSFRSTSSLNSVLVELLAKDLRRGDVVKYYSMCAFDGVKWEHLSTKDFWLAVVERPPEADVWLQAGVSVLLLGLSALCSGLNISMLALDPVELRVLQNSGTEKEQKYARKIESVRKHGNYILCTVVLGNVLTNTCFVVWMCQILGMTALSTASCTLGIFFIGEILPHSLASRHSLAIASKTLCATRLLMLVFFPIAYPVSKILDIMLRQEISNFYTREKLVAMLRVTDPYHDLVKEELNIIQGALELRTKTVEDVLTPLSDCYMLSSDAVLDFCTMSDVMQSGFTRIPVYENERSNIVDILFVKDLAFVDPDDCTPLKTITQFYNHPMHCVFSDTKLDVMLEEFKRVNSSNCSPNGVTRKPGWELWGRLTERGGGLGPGLRQADLSAEYKRVTSANLTQPEFDVWRQLPFSQSGFCKSHLAVVQRVNSEGEGDPFYEVMGIVTLEDVIEEIIKSEIVDETDLYTDNRTKRRVSHHERKQQDFSIFKLAENELKVKISPQLLLATHRFLATEVEPFRPCHLSEKILLRLIKHPSVVQELKFNPKNKHAPQHYLFQRNKPVDYFGRVEVEVGKEALLFENGAFSYYGMPALIPPLPIGPRYSSRGSGLNQSDSLLSGGSVGQLTTGGGVYLPDYSVRQLIDLQIIKITRNHYQNALMATRMDSSPQTPDPVDPDAKGRPAVPEARSHSIALPLTHTHTRLGLARLAHLHPHGGLRNTSQLNERNRIVRSKSDGQRSPNDTVFLRMDDIPYIHEDRPENYEDNDVPAESHPSTSPLISSLSLSSSEENIGKKLLRKLSNKRRKKSRDGEKCLEEGSEQQTVTS</sequence>
<protein>
    <recommendedName>
        <fullName evidence="11">Metal transporter</fullName>
    </recommendedName>
</protein>
<feature type="region of interest" description="Disordered" evidence="12">
    <location>
        <begin position="845"/>
        <end position="956"/>
    </location>
</feature>
<dbReference type="PROSITE" id="PS51846">
    <property type="entry name" value="CNNM"/>
    <property type="match status" value="1"/>
</dbReference>
<dbReference type="Pfam" id="PF25562">
    <property type="entry name" value="CNBH_CNNM2_C"/>
    <property type="match status" value="1"/>
</dbReference>
<comment type="function">
    <text evidence="11">Metal transporter.</text>
</comment>
<feature type="signal peptide" evidence="13">
    <location>
        <begin position="1"/>
        <end position="37"/>
    </location>
</feature>
<feature type="transmembrane region" description="Helical" evidence="11">
    <location>
        <begin position="255"/>
        <end position="276"/>
    </location>
</feature>
<evidence type="ECO:0000256" key="2">
    <source>
        <dbReference type="ARBA" id="ARBA00010484"/>
    </source>
</evidence>
<keyword evidence="9 10" id="KW-0472">Membrane</keyword>
<evidence type="ECO:0000313" key="15">
    <source>
        <dbReference type="EMBL" id="KAA8583807.1"/>
    </source>
</evidence>
<feature type="compositionally biased region" description="Basic and acidic residues" evidence="12">
    <location>
        <begin position="878"/>
        <end position="892"/>
    </location>
</feature>
<name>A0A5J5CQ07_9PERO</name>
<evidence type="ECO:0000313" key="16">
    <source>
        <dbReference type="Proteomes" id="UP000327493"/>
    </source>
</evidence>
<evidence type="ECO:0000256" key="4">
    <source>
        <dbReference type="ARBA" id="ARBA00022475"/>
    </source>
</evidence>
<dbReference type="GO" id="GO:0006811">
    <property type="term" value="P:monoatomic ion transport"/>
    <property type="evidence" value="ECO:0007669"/>
    <property type="project" value="UniProtKB-KW"/>
</dbReference>
<dbReference type="InterPro" id="IPR002550">
    <property type="entry name" value="CNNM"/>
</dbReference>
<dbReference type="EMBL" id="VOFY01000017">
    <property type="protein sequence ID" value="KAA8583807.1"/>
    <property type="molecule type" value="Genomic_DNA"/>
</dbReference>
<evidence type="ECO:0000256" key="8">
    <source>
        <dbReference type="ARBA" id="ARBA00023122"/>
    </source>
</evidence>
<comment type="caution">
    <text evidence="11">Lacks conserved residue(s) required for the propagation of feature annotation.</text>
</comment>
<gene>
    <name evidence="15" type="ORF">FQN60_015015</name>
</gene>
<dbReference type="InterPro" id="IPR045095">
    <property type="entry name" value="ACDP"/>
</dbReference>
<dbReference type="InterPro" id="IPR044751">
    <property type="entry name" value="Ion_transp-like_CBS"/>
</dbReference>
<dbReference type="InterPro" id="IPR046342">
    <property type="entry name" value="CBS_dom_sf"/>
</dbReference>
<dbReference type="AlphaFoldDB" id="A0A5J5CQ07"/>
<comment type="caution">
    <text evidence="15">The sequence shown here is derived from an EMBL/GenBank/DDBJ whole genome shotgun (WGS) entry which is preliminary data.</text>
</comment>
<evidence type="ECO:0000256" key="6">
    <source>
        <dbReference type="ARBA" id="ARBA00022989"/>
    </source>
</evidence>